<gene>
    <name evidence="1" type="ORF">HaLaN_32935</name>
</gene>
<sequence>VRLETEANKPVLHKAGKATLQALLSAFGKVCTGQDVNATASVLTQAIANATEEAATSTKRVFTTGNSGTVSGVWKLAVHRYLAFASMLTSCPMVPCTFHALHEQQQCSSMCCAGCPPLMSAVVWGSPTHV</sequence>
<dbReference type="AlphaFoldDB" id="A0A6A0AL39"/>
<dbReference type="Proteomes" id="UP000485058">
    <property type="component" value="Unassembled WGS sequence"/>
</dbReference>
<keyword evidence="2" id="KW-1185">Reference proteome</keyword>
<evidence type="ECO:0000313" key="1">
    <source>
        <dbReference type="EMBL" id="GFH33546.1"/>
    </source>
</evidence>
<organism evidence="1 2">
    <name type="scientific">Haematococcus lacustris</name>
    <name type="common">Green alga</name>
    <name type="synonym">Haematococcus pluvialis</name>
    <dbReference type="NCBI Taxonomy" id="44745"/>
    <lineage>
        <taxon>Eukaryota</taxon>
        <taxon>Viridiplantae</taxon>
        <taxon>Chlorophyta</taxon>
        <taxon>core chlorophytes</taxon>
        <taxon>Chlorophyceae</taxon>
        <taxon>CS clade</taxon>
        <taxon>Chlamydomonadales</taxon>
        <taxon>Haematococcaceae</taxon>
        <taxon>Haematococcus</taxon>
    </lineage>
</organism>
<reference evidence="1 2" key="1">
    <citation type="submission" date="2020-02" db="EMBL/GenBank/DDBJ databases">
        <title>Draft genome sequence of Haematococcus lacustris strain NIES-144.</title>
        <authorList>
            <person name="Morimoto D."/>
            <person name="Nakagawa S."/>
            <person name="Yoshida T."/>
            <person name="Sawayama S."/>
        </authorList>
    </citation>
    <scope>NUCLEOTIDE SEQUENCE [LARGE SCALE GENOMIC DNA]</scope>
    <source>
        <strain evidence="1 2">NIES-144</strain>
    </source>
</reference>
<protein>
    <submittedName>
        <fullName evidence="1">Uncharacterized protein</fullName>
    </submittedName>
</protein>
<name>A0A6A0AL39_HAELA</name>
<proteinExistence type="predicted"/>
<accession>A0A6A0AL39</accession>
<dbReference type="EMBL" id="BLLF01008865">
    <property type="protein sequence ID" value="GFH33546.1"/>
    <property type="molecule type" value="Genomic_DNA"/>
</dbReference>
<evidence type="ECO:0000313" key="2">
    <source>
        <dbReference type="Proteomes" id="UP000485058"/>
    </source>
</evidence>
<comment type="caution">
    <text evidence="1">The sequence shown here is derived from an EMBL/GenBank/DDBJ whole genome shotgun (WGS) entry which is preliminary data.</text>
</comment>
<feature type="non-terminal residue" evidence="1">
    <location>
        <position position="1"/>
    </location>
</feature>